<evidence type="ECO:0000256" key="1">
    <source>
        <dbReference type="SAM" id="MobiDB-lite"/>
    </source>
</evidence>
<evidence type="ECO:0000313" key="3">
    <source>
        <dbReference type="Proteomes" id="UP000439123"/>
    </source>
</evidence>
<feature type="region of interest" description="Disordered" evidence="1">
    <location>
        <begin position="149"/>
        <end position="191"/>
    </location>
</feature>
<dbReference type="AlphaFoldDB" id="A0A653L8Z3"/>
<protein>
    <submittedName>
        <fullName evidence="2">Uncharacterized protein</fullName>
    </submittedName>
</protein>
<accession>A0A653L8Z3</accession>
<name>A0A653L8Z3_AERVE</name>
<feature type="compositionally biased region" description="Basic and acidic residues" evidence="1">
    <location>
        <begin position="149"/>
        <end position="165"/>
    </location>
</feature>
<sequence length="191" mass="20300">MPFFIACHRSRAGIEQFANPLPLAIGQGLLKSTEQLIEVEIAGTEGAFEGIKLALQGIEAGALGTARQLVAGAVDGGRKGLAAILLPQSLHQLPHKVVDGRAVLFAIGILDTEPLEQALDGWGKALLLYGRLHGLGFATVAKQLAAQLEGDRGKGKQAADHDNSPRQRPLMVLPRDVHKRGQHGDKTHRIG</sequence>
<feature type="compositionally biased region" description="Basic and acidic residues" evidence="1">
    <location>
        <begin position="182"/>
        <end position="191"/>
    </location>
</feature>
<gene>
    <name evidence="2" type="ORF">AERO8C_50351</name>
</gene>
<reference evidence="2 3" key="1">
    <citation type="submission" date="2019-10" db="EMBL/GenBank/DDBJ databases">
        <authorList>
            <person name="Karimi E."/>
        </authorList>
    </citation>
    <scope>NUCLEOTIDE SEQUENCE [LARGE SCALE GENOMIC DNA]</scope>
    <source>
        <strain evidence="2">Aeromonas sp. 8C</strain>
    </source>
</reference>
<proteinExistence type="predicted"/>
<dbReference type="EMBL" id="CABWLC010000018">
    <property type="protein sequence ID" value="VXA87757.1"/>
    <property type="molecule type" value="Genomic_DNA"/>
</dbReference>
<dbReference type="Proteomes" id="UP000439123">
    <property type="component" value="Unassembled WGS sequence"/>
</dbReference>
<organism evidence="2 3">
    <name type="scientific">Aeromonas veronii</name>
    <dbReference type="NCBI Taxonomy" id="654"/>
    <lineage>
        <taxon>Bacteria</taxon>
        <taxon>Pseudomonadati</taxon>
        <taxon>Pseudomonadota</taxon>
        <taxon>Gammaproteobacteria</taxon>
        <taxon>Aeromonadales</taxon>
        <taxon>Aeromonadaceae</taxon>
        <taxon>Aeromonas</taxon>
    </lineage>
</organism>
<evidence type="ECO:0000313" key="2">
    <source>
        <dbReference type="EMBL" id="VXA87757.1"/>
    </source>
</evidence>